<organism evidence="1 2">
    <name type="scientific">Ameiurus melas</name>
    <name type="common">Black bullhead</name>
    <name type="synonym">Silurus melas</name>
    <dbReference type="NCBI Taxonomy" id="219545"/>
    <lineage>
        <taxon>Eukaryota</taxon>
        <taxon>Metazoa</taxon>
        <taxon>Chordata</taxon>
        <taxon>Craniata</taxon>
        <taxon>Vertebrata</taxon>
        <taxon>Euteleostomi</taxon>
        <taxon>Actinopterygii</taxon>
        <taxon>Neopterygii</taxon>
        <taxon>Teleostei</taxon>
        <taxon>Ostariophysi</taxon>
        <taxon>Siluriformes</taxon>
        <taxon>Ictaluridae</taxon>
        <taxon>Ameiurus</taxon>
    </lineage>
</organism>
<dbReference type="Proteomes" id="UP000593565">
    <property type="component" value="Unassembled WGS sequence"/>
</dbReference>
<dbReference type="AlphaFoldDB" id="A0A7J5ZYG8"/>
<sequence length="122" mass="13931">MFLRHGDGKVIWGVDSHCSKTDTEQRRRREEYVKSILSAGTWRMDQRLLSLSSPPLRLRIVELLMHPTWSVVTLAGLSVSQLKHTFTQLPSLVSRPVVKPLIAVSTGFRFHSSTKHENVQKI</sequence>
<comment type="caution">
    <text evidence="1">The sequence shown here is derived from an EMBL/GenBank/DDBJ whole genome shotgun (WGS) entry which is preliminary data.</text>
</comment>
<name>A0A7J5ZYG8_AMEME</name>
<accession>A0A7J5ZYG8</accession>
<keyword evidence="2" id="KW-1185">Reference proteome</keyword>
<dbReference type="EMBL" id="JAAGNN010000021">
    <property type="protein sequence ID" value="KAF4075526.1"/>
    <property type="molecule type" value="Genomic_DNA"/>
</dbReference>
<evidence type="ECO:0000313" key="1">
    <source>
        <dbReference type="EMBL" id="KAF4075526.1"/>
    </source>
</evidence>
<proteinExistence type="predicted"/>
<evidence type="ECO:0000313" key="2">
    <source>
        <dbReference type="Proteomes" id="UP000593565"/>
    </source>
</evidence>
<gene>
    <name evidence="1" type="ORF">AMELA_G00235450</name>
</gene>
<protein>
    <submittedName>
        <fullName evidence="1">Uncharacterized protein</fullName>
    </submittedName>
</protein>
<reference evidence="1 2" key="1">
    <citation type="submission" date="2020-02" db="EMBL/GenBank/DDBJ databases">
        <title>A chromosome-scale genome assembly of the black bullhead catfish (Ameiurus melas).</title>
        <authorList>
            <person name="Wen M."/>
            <person name="Zham M."/>
            <person name="Cabau C."/>
            <person name="Klopp C."/>
            <person name="Donnadieu C."/>
            <person name="Roques C."/>
            <person name="Bouchez O."/>
            <person name="Lampietro C."/>
            <person name="Jouanno E."/>
            <person name="Herpin A."/>
            <person name="Louis A."/>
            <person name="Berthelot C."/>
            <person name="Parey E."/>
            <person name="Roest-Crollius H."/>
            <person name="Braasch I."/>
            <person name="Postlethwait J."/>
            <person name="Robinson-Rechavi M."/>
            <person name="Echchiki A."/>
            <person name="Begum T."/>
            <person name="Montfort J."/>
            <person name="Schartl M."/>
            <person name="Bobe J."/>
            <person name="Guiguen Y."/>
        </authorList>
    </citation>
    <scope>NUCLEOTIDE SEQUENCE [LARGE SCALE GENOMIC DNA]</scope>
    <source>
        <strain evidence="1">M_S1</strain>
        <tissue evidence="1">Blood</tissue>
    </source>
</reference>